<evidence type="ECO:0000256" key="1">
    <source>
        <dbReference type="SAM" id="Phobius"/>
    </source>
</evidence>
<keyword evidence="1" id="KW-0812">Transmembrane</keyword>
<sequence length="166" mass="18883">MANTAILTYEPENSAERLAKTCFFFIVIDIFLTIILFSFCFSGIASYLLIFWLIFQSIRLVSLMNQSIFGIILHLFASLLYTSGVGVVVTLYECGVIRKCFHTLCKTVQKSLADTYDKTTLIFYAAYVFLIQSIILLISSELLQNLVVKKEFTKINVQMAVASKRR</sequence>
<keyword evidence="3" id="KW-1185">Reference proteome</keyword>
<gene>
    <name evidence="2" type="ORF">CAMP_LOCUS7000</name>
</gene>
<feature type="transmembrane region" description="Helical" evidence="1">
    <location>
        <begin position="23"/>
        <end position="55"/>
    </location>
</feature>
<dbReference type="AlphaFoldDB" id="A0A9P1IGC1"/>
<organism evidence="2 3">
    <name type="scientific">Caenorhabditis angaria</name>
    <dbReference type="NCBI Taxonomy" id="860376"/>
    <lineage>
        <taxon>Eukaryota</taxon>
        <taxon>Metazoa</taxon>
        <taxon>Ecdysozoa</taxon>
        <taxon>Nematoda</taxon>
        <taxon>Chromadorea</taxon>
        <taxon>Rhabditida</taxon>
        <taxon>Rhabditina</taxon>
        <taxon>Rhabditomorpha</taxon>
        <taxon>Rhabditoidea</taxon>
        <taxon>Rhabditidae</taxon>
        <taxon>Peloderinae</taxon>
        <taxon>Caenorhabditis</taxon>
    </lineage>
</organism>
<protein>
    <submittedName>
        <fullName evidence="2">Uncharacterized protein</fullName>
    </submittedName>
</protein>
<evidence type="ECO:0000313" key="2">
    <source>
        <dbReference type="EMBL" id="CAI5444363.1"/>
    </source>
</evidence>
<dbReference type="EMBL" id="CANHGI010000003">
    <property type="protein sequence ID" value="CAI5444363.1"/>
    <property type="molecule type" value="Genomic_DNA"/>
</dbReference>
<proteinExistence type="predicted"/>
<evidence type="ECO:0000313" key="3">
    <source>
        <dbReference type="Proteomes" id="UP001152747"/>
    </source>
</evidence>
<name>A0A9P1IGC1_9PELO</name>
<accession>A0A9P1IGC1</accession>
<keyword evidence="1" id="KW-1133">Transmembrane helix</keyword>
<dbReference type="Proteomes" id="UP001152747">
    <property type="component" value="Unassembled WGS sequence"/>
</dbReference>
<comment type="caution">
    <text evidence="2">The sequence shown here is derived from an EMBL/GenBank/DDBJ whole genome shotgun (WGS) entry which is preliminary data.</text>
</comment>
<feature type="transmembrane region" description="Helical" evidence="1">
    <location>
        <begin position="67"/>
        <end position="92"/>
    </location>
</feature>
<keyword evidence="1" id="KW-0472">Membrane</keyword>
<reference evidence="2" key="1">
    <citation type="submission" date="2022-11" db="EMBL/GenBank/DDBJ databases">
        <authorList>
            <person name="Kikuchi T."/>
        </authorList>
    </citation>
    <scope>NUCLEOTIDE SEQUENCE</scope>
    <source>
        <strain evidence="2">PS1010</strain>
    </source>
</reference>
<feature type="transmembrane region" description="Helical" evidence="1">
    <location>
        <begin position="121"/>
        <end position="143"/>
    </location>
</feature>